<feature type="transmembrane region" description="Helical" evidence="5">
    <location>
        <begin position="212"/>
        <end position="229"/>
    </location>
</feature>
<name>A0ABR1RXF2_9PEZI</name>
<evidence type="ECO:0000256" key="5">
    <source>
        <dbReference type="SAM" id="Phobius"/>
    </source>
</evidence>
<dbReference type="PANTHER" id="PTHR31310:SF10">
    <property type="entry name" value="INOSITOLPHOSPHOTRANSFERASE AUR1_IPT1 DOMAIN-CONTAINING PROTEIN"/>
    <property type="match status" value="1"/>
</dbReference>
<accession>A0ABR1RXF2</accession>
<feature type="transmembrane region" description="Helical" evidence="5">
    <location>
        <begin position="404"/>
        <end position="421"/>
    </location>
</feature>
<keyword evidence="8" id="KW-1185">Reference proteome</keyword>
<feature type="domain" description="Inositolphosphotransferase Aur1/Ipt1" evidence="6">
    <location>
        <begin position="382"/>
        <end position="420"/>
    </location>
</feature>
<evidence type="ECO:0000313" key="7">
    <source>
        <dbReference type="EMBL" id="KAK8022584.1"/>
    </source>
</evidence>
<evidence type="ECO:0000313" key="8">
    <source>
        <dbReference type="Proteomes" id="UP001444661"/>
    </source>
</evidence>
<organism evidence="7 8">
    <name type="scientific">Apiospora rasikravindrae</name>
    <dbReference type="NCBI Taxonomy" id="990691"/>
    <lineage>
        <taxon>Eukaryota</taxon>
        <taxon>Fungi</taxon>
        <taxon>Dikarya</taxon>
        <taxon>Ascomycota</taxon>
        <taxon>Pezizomycotina</taxon>
        <taxon>Sordariomycetes</taxon>
        <taxon>Xylariomycetidae</taxon>
        <taxon>Amphisphaeriales</taxon>
        <taxon>Apiosporaceae</taxon>
        <taxon>Apiospora</taxon>
    </lineage>
</organism>
<feature type="transmembrane region" description="Helical" evidence="5">
    <location>
        <begin position="21"/>
        <end position="38"/>
    </location>
</feature>
<evidence type="ECO:0000259" key="6">
    <source>
        <dbReference type="Pfam" id="PF14378"/>
    </source>
</evidence>
<evidence type="ECO:0000256" key="2">
    <source>
        <dbReference type="ARBA" id="ARBA00022692"/>
    </source>
</evidence>
<dbReference type="InterPro" id="IPR026841">
    <property type="entry name" value="Aur1/Ipt1"/>
</dbReference>
<comment type="caution">
    <text evidence="7">The sequence shown here is derived from an EMBL/GenBank/DDBJ whole genome shotgun (WGS) entry which is preliminary data.</text>
</comment>
<feature type="transmembrane region" description="Helical" evidence="5">
    <location>
        <begin position="380"/>
        <end position="398"/>
    </location>
</feature>
<feature type="domain" description="Inositolphosphotransferase Aur1/Ipt1" evidence="6">
    <location>
        <begin position="203"/>
        <end position="314"/>
    </location>
</feature>
<dbReference type="Proteomes" id="UP001444661">
    <property type="component" value="Unassembled WGS sequence"/>
</dbReference>
<proteinExistence type="predicted"/>
<feature type="transmembrane region" description="Helical" evidence="5">
    <location>
        <begin position="241"/>
        <end position="259"/>
    </location>
</feature>
<dbReference type="CDD" id="cd03386">
    <property type="entry name" value="PAP2_Aur1_like"/>
    <property type="match status" value="1"/>
</dbReference>
<keyword evidence="4 5" id="KW-0472">Membrane</keyword>
<keyword evidence="2 5" id="KW-0812">Transmembrane</keyword>
<reference evidence="7 8" key="1">
    <citation type="submission" date="2023-01" db="EMBL/GenBank/DDBJ databases">
        <title>Analysis of 21 Apiospora genomes using comparative genomics revels a genus with tremendous synthesis potential of carbohydrate active enzymes and secondary metabolites.</title>
        <authorList>
            <person name="Sorensen T."/>
        </authorList>
    </citation>
    <scope>NUCLEOTIDE SEQUENCE [LARGE SCALE GENOMIC DNA]</scope>
    <source>
        <strain evidence="7 8">CBS 33761</strain>
    </source>
</reference>
<keyword evidence="3 5" id="KW-1133">Transmembrane helix</keyword>
<dbReference type="PANTHER" id="PTHR31310">
    <property type="match status" value="1"/>
</dbReference>
<gene>
    <name evidence="7" type="ORF">PG993_013351</name>
</gene>
<dbReference type="InterPro" id="IPR052185">
    <property type="entry name" value="IPC_Synthase-Related"/>
</dbReference>
<feature type="transmembrane region" description="Helical" evidence="5">
    <location>
        <begin position="303"/>
        <end position="324"/>
    </location>
</feature>
<dbReference type="Pfam" id="PF14378">
    <property type="entry name" value="PAP2_3"/>
    <property type="match status" value="2"/>
</dbReference>
<evidence type="ECO:0000256" key="1">
    <source>
        <dbReference type="ARBA" id="ARBA00004141"/>
    </source>
</evidence>
<evidence type="ECO:0000256" key="3">
    <source>
        <dbReference type="ARBA" id="ARBA00022989"/>
    </source>
</evidence>
<sequence length="454" mass="51860">MEPNTGVPNLPKLKVWKMPEWVEPVVIVGILFGAMFITRRRSYSILNSSNSPSYKPLKPGRDDFDYGRDSFDSDGYRSSSPSPSSSQFAPKRRRILGIWTVHTPNSLRFARHVHSRILQKFPFLIEMFYWILTYFFYRMTAYLSAVWYGGSVGLWNVAQDHGISILELEAWITGSRGTGTDRWIEWRVQQWFLAGVAAGDVRELFLTILNRVYALIHIPGTVGFIAWYYTMAPSHQRFCTVRRTMSLLNLFAFFTFTVYPCMPPRLLPREYGFLDTVNAEDAASVWMSGNYVNKLAAMPSMHFGYAFCIGCVFVYESGFMRTWCRPFGSLRKSRLSLDDASVFPLPTPDSPGDDLEVPRFLRYTEDAGDQETRRSAFVRAAYLISGVCYPALILLAIVSTANHYILDAVAGAFVVLISYLGNRFLMNFLVLEDWLLWALRLEKPDPTTGMKNTS</sequence>
<comment type="subcellular location">
    <subcellularLocation>
        <location evidence="1">Membrane</location>
        <topology evidence="1">Multi-pass membrane protein</topology>
    </subcellularLocation>
</comment>
<protein>
    <recommendedName>
        <fullName evidence="6">Inositolphosphotransferase Aur1/Ipt1 domain-containing protein</fullName>
    </recommendedName>
</protein>
<evidence type="ECO:0000256" key="4">
    <source>
        <dbReference type="ARBA" id="ARBA00023136"/>
    </source>
</evidence>
<dbReference type="EMBL" id="JAQQWK010000012">
    <property type="protein sequence ID" value="KAK8022584.1"/>
    <property type="molecule type" value="Genomic_DNA"/>
</dbReference>